<gene>
    <name evidence="1" type="ORF">FA95DRAFT_1681056</name>
</gene>
<sequence>MDSAYFHKKIVDLSDAELIALGFQGEDAAPGIKRIVDMVRAHPENLGTMTCYMVDCVRRKYQIKARPQVATKPPASSTSPVLSEDQPPHPELRNDSNARTVVAPDVISEYERNCWYRGISGDPPKLMWRSDLATNPFPVRPPGARFFTIPTKTAHGVFNTPLNDVWDDTVAPRILASIKAHGIKYSALKTARFSSVEYGEDGELEAFGPVVVWIAVRPNTTTAGAVRDATPDILRILADAQITDVVVEWYEGSVVRLVGPPLRSVELDTRPEFGLDHPFNTGLGIPVARQSDDAEGTLTLLFKEMKTRSGEPSERILALTSKHVASVDTTTDYELDGANPQHILVCGKGRVDRAFADLKQAIKDMTLETNNLYKGIEKLQARWDASTENVAEAVRSKQSDKDKLASKISTLQTFFDKVKADWQDANSRRLGVVDWAPKISVSVDDRHYTRDIATFAVDREKLENFERNTIDLGNQYTVSELEDLFWPLAAFWEDRKLPIDLQLPVRCVLPFKQVITPDTKDRYGEPLYIVGKYGNATKLTLGRYSGMDAYICTDLGLESREVAVYNHGTYSGGFPDHGDSDFSDHGDSGSLIFTGDGDALAILHSGMPRGTDNDNHVTFGTPMWWVVKQILVKYPFAEFYGITHSLD</sequence>
<dbReference type="EMBL" id="MU275977">
    <property type="protein sequence ID" value="KAI0044599.1"/>
    <property type="molecule type" value="Genomic_DNA"/>
</dbReference>
<reference evidence="1" key="2">
    <citation type="journal article" date="2022" name="New Phytol.">
        <title>Evolutionary transition to the ectomycorrhizal habit in the genomes of a hyperdiverse lineage of mushroom-forming fungi.</title>
        <authorList>
            <person name="Looney B."/>
            <person name="Miyauchi S."/>
            <person name="Morin E."/>
            <person name="Drula E."/>
            <person name="Courty P.E."/>
            <person name="Kohler A."/>
            <person name="Kuo A."/>
            <person name="LaButti K."/>
            <person name="Pangilinan J."/>
            <person name="Lipzen A."/>
            <person name="Riley R."/>
            <person name="Andreopoulos W."/>
            <person name="He G."/>
            <person name="Johnson J."/>
            <person name="Nolan M."/>
            <person name="Tritt A."/>
            <person name="Barry K.W."/>
            <person name="Grigoriev I.V."/>
            <person name="Nagy L.G."/>
            <person name="Hibbett D."/>
            <person name="Henrissat B."/>
            <person name="Matheny P.B."/>
            <person name="Labbe J."/>
            <person name="Martin F.M."/>
        </authorList>
    </citation>
    <scope>NUCLEOTIDE SEQUENCE</scope>
    <source>
        <strain evidence="1">FP105234-sp</strain>
    </source>
</reference>
<dbReference type="Proteomes" id="UP000814033">
    <property type="component" value="Unassembled WGS sequence"/>
</dbReference>
<evidence type="ECO:0000313" key="2">
    <source>
        <dbReference type="Proteomes" id="UP000814033"/>
    </source>
</evidence>
<accession>A0ACB8RKA6</accession>
<keyword evidence="2" id="KW-1185">Reference proteome</keyword>
<organism evidence="1 2">
    <name type="scientific">Auriscalpium vulgare</name>
    <dbReference type="NCBI Taxonomy" id="40419"/>
    <lineage>
        <taxon>Eukaryota</taxon>
        <taxon>Fungi</taxon>
        <taxon>Dikarya</taxon>
        <taxon>Basidiomycota</taxon>
        <taxon>Agaricomycotina</taxon>
        <taxon>Agaricomycetes</taxon>
        <taxon>Russulales</taxon>
        <taxon>Auriscalpiaceae</taxon>
        <taxon>Auriscalpium</taxon>
    </lineage>
</organism>
<comment type="caution">
    <text evidence="1">The sequence shown here is derived from an EMBL/GenBank/DDBJ whole genome shotgun (WGS) entry which is preliminary data.</text>
</comment>
<proteinExistence type="predicted"/>
<name>A0ACB8RKA6_9AGAM</name>
<reference evidence="1" key="1">
    <citation type="submission" date="2021-02" db="EMBL/GenBank/DDBJ databases">
        <authorList>
            <consortium name="DOE Joint Genome Institute"/>
            <person name="Ahrendt S."/>
            <person name="Looney B.P."/>
            <person name="Miyauchi S."/>
            <person name="Morin E."/>
            <person name="Drula E."/>
            <person name="Courty P.E."/>
            <person name="Chicoki N."/>
            <person name="Fauchery L."/>
            <person name="Kohler A."/>
            <person name="Kuo A."/>
            <person name="Labutti K."/>
            <person name="Pangilinan J."/>
            <person name="Lipzen A."/>
            <person name="Riley R."/>
            <person name="Andreopoulos W."/>
            <person name="He G."/>
            <person name="Johnson J."/>
            <person name="Barry K.W."/>
            <person name="Grigoriev I.V."/>
            <person name="Nagy L."/>
            <person name="Hibbett D."/>
            <person name="Henrissat B."/>
            <person name="Matheny P.B."/>
            <person name="Labbe J."/>
            <person name="Martin F."/>
        </authorList>
    </citation>
    <scope>NUCLEOTIDE SEQUENCE</scope>
    <source>
        <strain evidence="1">FP105234-sp</strain>
    </source>
</reference>
<protein>
    <submittedName>
        <fullName evidence="1">Uncharacterized protein</fullName>
    </submittedName>
</protein>
<evidence type="ECO:0000313" key="1">
    <source>
        <dbReference type="EMBL" id="KAI0044599.1"/>
    </source>
</evidence>